<sequence length="366" mass="38230">MGTRAGWALLSVFLGMMSGALATEVKPCIRQGGLQALCGVNAPEDMERTPDGKSLLISQVKVGMGPQGLTWAPGTLVELRLASGRLRTLYPRPNRPLSGKGSWGDPDCGGELGADLSPHGMHLSRRADGRWQLLLVNHGRRESVEFFELGAGNSLHWRGCAVAPPGSMLNDVAAMPDGGFVVSTMVTEGAASFSAGMAKARAGGDTGHVWRWSRAEGFRKVPGSDGPMPNGVAVDPAGRYLYFSAGGVRKLDLESGAVVGIAKVSHPDNLSWDGPHRLLVAGMADRPVAGGQEGAGHADVSTKGPVEVVAVDADTLAVTTLLSHDGSLLEGASVALRVGKNIYVGAFMGEHLLVMPPDRRECRTGS</sequence>
<organism evidence="2 3">
    <name type="scientific">Denitratisoma oestradiolicum</name>
    <dbReference type="NCBI Taxonomy" id="311182"/>
    <lineage>
        <taxon>Bacteria</taxon>
        <taxon>Pseudomonadati</taxon>
        <taxon>Pseudomonadota</taxon>
        <taxon>Betaproteobacteria</taxon>
        <taxon>Nitrosomonadales</taxon>
        <taxon>Sterolibacteriaceae</taxon>
        <taxon>Denitratisoma</taxon>
    </lineage>
</organism>
<protein>
    <recommendedName>
        <fullName evidence="4">SMP-30/Gluconolactonase/LRE-like region domain-containing protein</fullName>
    </recommendedName>
</protein>
<dbReference type="EMBL" id="LR778301">
    <property type="protein sequence ID" value="CAB1369472.1"/>
    <property type="molecule type" value="Genomic_DNA"/>
</dbReference>
<dbReference type="Gene3D" id="2.120.10.30">
    <property type="entry name" value="TolB, C-terminal domain"/>
    <property type="match status" value="1"/>
</dbReference>
<evidence type="ECO:0008006" key="4">
    <source>
        <dbReference type="Google" id="ProtNLM"/>
    </source>
</evidence>
<name>A0A6S6YA63_9PROT</name>
<gene>
    <name evidence="2" type="ORF">DENOEST_2307</name>
</gene>
<dbReference type="KEGG" id="doe:DENOEST_2307"/>
<evidence type="ECO:0000313" key="2">
    <source>
        <dbReference type="EMBL" id="CAB1369472.1"/>
    </source>
</evidence>
<dbReference type="OrthoDB" id="1158171at2"/>
<dbReference type="InterPro" id="IPR011042">
    <property type="entry name" value="6-blade_b-propeller_TolB-like"/>
</dbReference>
<evidence type="ECO:0000256" key="1">
    <source>
        <dbReference type="SAM" id="SignalP"/>
    </source>
</evidence>
<feature type="signal peptide" evidence="1">
    <location>
        <begin position="1"/>
        <end position="22"/>
    </location>
</feature>
<dbReference type="RefSeq" id="WP_145771320.1">
    <property type="nucleotide sequence ID" value="NZ_LR778301.1"/>
</dbReference>
<keyword evidence="1" id="KW-0732">Signal</keyword>
<accession>A0A6S6YA63</accession>
<dbReference type="AlphaFoldDB" id="A0A6S6YA63"/>
<reference evidence="2 3" key="1">
    <citation type="submission" date="2020-03" db="EMBL/GenBank/DDBJ databases">
        <authorList>
            <consortium name="Genoscope - CEA"/>
            <person name="William W."/>
        </authorList>
    </citation>
    <scope>NUCLEOTIDE SEQUENCE [LARGE SCALE GENOMIC DNA]</scope>
    <source>
        <strain evidence="3">DSM 16959</strain>
    </source>
</reference>
<keyword evidence="3" id="KW-1185">Reference proteome</keyword>
<dbReference type="Proteomes" id="UP000515733">
    <property type="component" value="Chromosome"/>
</dbReference>
<dbReference type="SUPFAM" id="SSF63829">
    <property type="entry name" value="Calcium-dependent phosphotriesterase"/>
    <property type="match status" value="1"/>
</dbReference>
<feature type="chain" id="PRO_5027715950" description="SMP-30/Gluconolactonase/LRE-like region domain-containing protein" evidence="1">
    <location>
        <begin position="23"/>
        <end position="366"/>
    </location>
</feature>
<dbReference type="PANTHER" id="PTHR11799:SF12">
    <property type="entry name" value="PARAOXONASE-RELATED"/>
    <property type="match status" value="1"/>
</dbReference>
<proteinExistence type="predicted"/>
<dbReference type="PANTHER" id="PTHR11799">
    <property type="entry name" value="PARAOXONASE"/>
    <property type="match status" value="1"/>
</dbReference>
<dbReference type="InterPro" id="IPR051288">
    <property type="entry name" value="Serum_paraoxonase/arylesterase"/>
</dbReference>
<evidence type="ECO:0000313" key="3">
    <source>
        <dbReference type="Proteomes" id="UP000515733"/>
    </source>
</evidence>